<dbReference type="EMBL" id="CP089984">
    <property type="protein sequence ID" value="WXB15636.1"/>
    <property type="molecule type" value="Genomic_DNA"/>
</dbReference>
<organism evidence="3 4">
    <name type="scientific">Pendulispora albinea</name>
    <dbReference type="NCBI Taxonomy" id="2741071"/>
    <lineage>
        <taxon>Bacteria</taxon>
        <taxon>Pseudomonadati</taxon>
        <taxon>Myxococcota</taxon>
        <taxon>Myxococcia</taxon>
        <taxon>Myxococcales</taxon>
        <taxon>Sorangiineae</taxon>
        <taxon>Pendulisporaceae</taxon>
        <taxon>Pendulispora</taxon>
    </lineage>
</organism>
<dbReference type="RefSeq" id="WP_394825270.1">
    <property type="nucleotide sequence ID" value="NZ_CP089984.1"/>
</dbReference>
<evidence type="ECO:0000313" key="4">
    <source>
        <dbReference type="Proteomes" id="UP001370348"/>
    </source>
</evidence>
<feature type="transmembrane region" description="Helical" evidence="2">
    <location>
        <begin position="72"/>
        <end position="96"/>
    </location>
</feature>
<keyword evidence="4" id="KW-1185">Reference proteome</keyword>
<feature type="region of interest" description="Disordered" evidence="1">
    <location>
        <begin position="116"/>
        <end position="136"/>
    </location>
</feature>
<sequence length="247" mass="26711">MKEPKPLDEHLSRLVRAERDAQDLPLGAEARAWARLERATTRGGGRGGEPLAPSENVRPSGAWVRRSRPSRAWIATSLLAVFGLGVAAGVLGSRIFDQAGKERERVVYVERVASAPSSPAAPFDAPSPSDQPGSPEVTFEIPFDGKASGAPSALPASRQLAEERALLDVARAALNRTEGEEALRATERHKARFPSGMLGEEREALAIQALLVLVRNEEASRRAARFEQRYPRSVLLPTVRAAIEGSR</sequence>
<evidence type="ECO:0000256" key="1">
    <source>
        <dbReference type="SAM" id="MobiDB-lite"/>
    </source>
</evidence>
<dbReference type="Proteomes" id="UP001370348">
    <property type="component" value="Chromosome"/>
</dbReference>
<keyword evidence="2" id="KW-1133">Transmembrane helix</keyword>
<evidence type="ECO:0000313" key="3">
    <source>
        <dbReference type="EMBL" id="WXB15636.1"/>
    </source>
</evidence>
<evidence type="ECO:0000256" key="2">
    <source>
        <dbReference type="SAM" id="Phobius"/>
    </source>
</evidence>
<proteinExistence type="predicted"/>
<keyword evidence="2" id="KW-0472">Membrane</keyword>
<feature type="compositionally biased region" description="Low complexity" evidence="1">
    <location>
        <begin position="116"/>
        <end position="130"/>
    </location>
</feature>
<name>A0ABZ2LXH7_9BACT</name>
<protein>
    <submittedName>
        <fullName evidence="3">Uncharacterized protein</fullName>
    </submittedName>
</protein>
<feature type="region of interest" description="Disordered" evidence="1">
    <location>
        <begin position="38"/>
        <end position="63"/>
    </location>
</feature>
<gene>
    <name evidence="3" type="ORF">LZC94_48450</name>
</gene>
<accession>A0ABZ2LXH7</accession>
<reference evidence="3 4" key="1">
    <citation type="submission" date="2021-12" db="EMBL/GenBank/DDBJ databases">
        <title>Discovery of the Pendulisporaceae a myxobacterial family with distinct sporulation behavior and unique specialized metabolism.</title>
        <authorList>
            <person name="Garcia R."/>
            <person name="Popoff A."/>
            <person name="Bader C.D."/>
            <person name="Loehr J."/>
            <person name="Walesch S."/>
            <person name="Walt C."/>
            <person name="Boldt J."/>
            <person name="Bunk B."/>
            <person name="Haeckl F.J.F.P.J."/>
            <person name="Gunesch A.P."/>
            <person name="Birkelbach J."/>
            <person name="Nuebel U."/>
            <person name="Pietschmann T."/>
            <person name="Bach T."/>
            <person name="Mueller R."/>
        </authorList>
    </citation>
    <scope>NUCLEOTIDE SEQUENCE [LARGE SCALE GENOMIC DNA]</scope>
    <source>
        <strain evidence="3 4">MSr11954</strain>
    </source>
</reference>
<keyword evidence="2" id="KW-0812">Transmembrane</keyword>